<dbReference type="PANTHER" id="PTHR34281:SF2">
    <property type="entry name" value="PROTEIN EARLY FLOWERING 3"/>
    <property type="match status" value="1"/>
</dbReference>
<sequence>MKRSKYEEKSMGPMFPRLHVNDTERGGPRAPPRNKMALYEQLTIPSNRHNPGNTRLNQHSGASQGSSHERITYFPSYQPPVTRPLASHSADRLQRQTSDVANLRSSVSQVEQKRKPEDEDDFSVPIFSQPGKEQGKVAHQSRNDEGRCRTFSSSCSLRLPNSCNKQTDQPNSDTLNLRQDREDQNCEQTTVLVSSSDPTVRYSADVSAREPSDGVMETQEAAVMHDQIDINKTSRDYTNVGRRYSDSCGPISEAKGRISSRLKSNSPLCPSNRNEFDCENEGKQKGNSLLRANMDRGNDVSRTTTVVTVSDFDVSPDNVVEAIGLKHFWKARRAIVNQQRVFSVQVFELHRLIKVQQLIAESPEVLIDASAFIGQSSIKASPLKKFPAEYTMKALADSNKPKGDFQKPNHNDETEDVAENAVAKETVASPPTQRSSHLPFPTNPPGPIPTPPMAIPQPRGHQWLVPVMSPSEGLIYKPYPGPGFPAPPVCGGFGPHGTTPVPSHFMNPNYGVPPSHYYPHPHPGYFPPYGMSMMNSAMSGSSVDQIKLRSISNPNEETAQTTQTVIRMPNFSGQQQGSCNIPSQRHSEILGSTGSSPSERAQDIIRPRPTTTDKDALTFFPAAPVSGASQPRKTNQPTTVIKAVPHNARTAGDHQPTTLIKVVPHNARTATESAARIFRSIQEERRHHQPN</sequence>
<name>A0A9E8M5L9_FAGES</name>
<evidence type="ECO:0000313" key="2">
    <source>
        <dbReference type="EMBL" id="WAA27676.1"/>
    </source>
</evidence>
<gene>
    <name evidence="2" type="primary">ELF3</name>
</gene>
<reference evidence="2" key="1">
    <citation type="journal article" date="2022" name="Int. J. Mol. Sci.">
        <title>FaesAP3_1 Regulates the FaesELF3 Gene Involved in Filament-Length Determination of Long-Homostyle Fagopyrum esculentum.</title>
        <authorList>
            <person name="Ma Z."/>
            <person name="Yang Q."/>
            <person name="Zeng L."/>
            <person name="Li J."/>
            <person name="Jiao X."/>
            <person name="Liu Z."/>
        </authorList>
    </citation>
    <scope>NUCLEOTIDE SEQUENCE</scope>
</reference>
<feature type="compositionally biased region" description="Polar residues" evidence="1">
    <location>
        <begin position="150"/>
        <end position="177"/>
    </location>
</feature>
<organism evidence="2">
    <name type="scientific">Fagopyrum esculentum</name>
    <name type="common">Common buckwheat</name>
    <name type="synonym">Polygonum fagopyrum</name>
    <dbReference type="NCBI Taxonomy" id="3617"/>
    <lineage>
        <taxon>Eukaryota</taxon>
        <taxon>Viridiplantae</taxon>
        <taxon>Streptophyta</taxon>
        <taxon>Embryophyta</taxon>
        <taxon>Tracheophyta</taxon>
        <taxon>Spermatophyta</taxon>
        <taxon>Magnoliopsida</taxon>
        <taxon>eudicotyledons</taxon>
        <taxon>Gunneridae</taxon>
        <taxon>Pentapetalae</taxon>
        <taxon>Caryophyllales</taxon>
        <taxon>Polygonaceae</taxon>
        <taxon>Polygonoideae</taxon>
        <taxon>Fagopyreae</taxon>
        <taxon>Fagopyrum</taxon>
    </lineage>
</organism>
<feature type="compositionally biased region" description="Basic and acidic residues" evidence="1">
    <location>
        <begin position="133"/>
        <end position="148"/>
    </location>
</feature>
<accession>A0A9E8M5L9</accession>
<dbReference type="AlphaFoldDB" id="A0A9E8M5L9"/>
<protein>
    <submittedName>
        <fullName evidence="2">Early flowering 3</fullName>
    </submittedName>
</protein>
<feature type="compositionally biased region" description="Basic and acidic residues" evidence="1">
    <location>
        <begin position="1"/>
        <end position="10"/>
    </location>
</feature>
<feature type="region of interest" description="Disordered" evidence="1">
    <location>
        <begin position="1"/>
        <end position="183"/>
    </location>
</feature>
<feature type="compositionally biased region" description="Polar residues" evidence="1">
    <location>
        <begin position="573"/>
        <end position="599"/>
    </location>
</feature>
<feature type="region of interest" description="Disordered" evidence="1">
    <location>
        <begin position="573"/>
        <end position="602"/>
    </location>
</feature>
<dbReference type="EMBL" id="OP572281">
    <property type="protein sequence ID" value="WAA27676.1"/>
    <property type="molecule type" value="mRNA"/>
</dbReference>
<proteinExistence type="evidence at transcript level"/>
<dbReference type="InterPro" id="IPR039319">
    <property type="entry name" value="ELF3-like"/>
</dbReference>
<evidence type="ECO:0000256" key="1">
    <source>
        <dbReference type="SAM" id="MobiDB-lite"/>
    </source>
</evidence>
<dbReference type="PANTHER" id="PTHR34281">
    <property type="entry name" value="PROTEIN EARLY FLOWERING 3"/>
    <property type="match status" value="1"/>
</dbReference>
<reference evidence="2" key="2">
    <citation type="submission" date="2022-10" db="EMBL/GenBank/DDBJ databases">
        <authorList>
            <person name="Ma Z."/>
            <person name="Yang Q."/>
            <person name="Zeng L."/>
            <person name="Liu Z."/>
        </authorList>
    </citation>
    <scope>NUCLEOTIDE SEQUENCE</scope>
</reference>
<feature type="compositionally biased region" description="Polar residues" evidence="1">
    <location>
        <begin position="43"/>
        <end position="66"/>
    </location>
</feature>
<dbReference type="GO" id="GO:2000028">
    <property type="term" value="P:regulation of photoperiodism, flowering"/>
    <property type="evidence" value="ECO:0007669"/>
    <property type="project" value="InterPro"/>
</dbReference>
<feature type="compositionally biased region" description="Polar residues" evidence="1">
    <location>
        <begin position="95"/>
        <end position="110"/>
    </location>
</feature>